<dbReference type="RefSeq" id="WP_214237380.1">
    <property type="nucleotide sequence ID" value="NZ_JABBFR010000012.1"/>
</dbReference>
<proteinExistence type="predicted"/>
<comment type="caution">
    <text evidence="1">The sequence shown here is derived from an EMBL/GenBank/DDBJ whole genome shotgun (WGS) entry which is preliminary data.</text>
</comment>
<accession>A0ABS5SXJ1</accession>
<organism evidence="1 2">
    <name type="scientific">Rosenbergiella gaditana</name>
    <dbReference type="NCBI Taxonomy" id="2726987"/>
    <lineage>
        <taxon>Bacteria</taxon>
        <taxon>Pseudomonadati</taxon>
        <taxon>Pseudomonadota</taxon>
        <taxon>Gammaproteobacteria</taxon>
        <taxon>Enterobacterales</taxon>
        <taxon>Erwiniaceae</taxon>
        <taxon>Rosenbergiella</taxon>
    </lineage>
</organism>
<dbReference type="Proteomes" id="UP000790096">
    <property type="component" value="Unassembled WGS sequence"/>
</dbReference>
<gene>
    <name evidence="1" type="ORF">HH682_09785</name>
</gene>
<name>A0ABS5SXJ1_9GAMM</name>
<sequence length="58" mass="6556">MIREVRYFKWLLKGNTNLDGIADSCGKFPITLTDCPVFCQFINIPVPFHFAAPLSVLP</sequence>
<evidence type="ECO:0000313" key="2">
    <source>
        <dbReference type="Proteomes" id="UP000790096"/>
    </source>
</evidence>
<reference evidence="1 2" key="1">
    <citation type="submission" date="2020-04" db="EMBL/GenBank/DDBJ databases">
        <title>Genome sequencing of Rosenbergiella species.</title>
        <authorList>
            <person name="Alvarez-Perez S."/>
            <person name="Lievens B."/>
        </authorList>
    </citation>
    <scope>NUCLEOTIDE SEQUENCE [LARGE SCALE GENOMIC DNA]</scope>
    <source>
        <strain evidence="1 2">S61</strain>
    </source>
</reference>
<evidence type="ECO:0000313" key="1">
    <source>
        <dbReference type="EMBL" id="MBT0724716.1"/>
    </source>
</evidence>
<keyword evidence="2" id="KW-1185">Reference proteome</keyword>
<dbReference type="EMBL" id="JABBFR010000012">
    <property type="protein sequence ID" value="MBT0724716.1"/>
    <property type="molecule type" value="Genomic_DNA"/>
</dbReference>
<protein>
    <submittedName>
        <fullName evidence="1">Uncharacterized protein</fullName>
    </submittedName>
</protein>